<gene>
    <name evidence="1" type="ORF">ACFO8L_21695</name>
</gene>
<reference evidence="2" key="1">
    <citation type="journal article" date="2019" name="Int. J. Syst. Evol. Microbiol.">
        <title>The Global Catalogue of Microorganisms (GCM) 10K type strain sequencing project: providing services to taxonomists for standard genome sequencing and annotation.</title>
        <authorList>
            <consortium name="The Broad Institute Genomics Platform"/>
            <consortium name="The Broad Institute Genome Sequencing Center for Infectious Disease"/>
            <person name="Wu L."/>
            <person name="Ma J."/>
        </authorList>
    </citation>
    <scope>NUCLEOTIDE SEQUENCE [LARGE SCALE GENOMIC DNA]</scope>
    <source>
        <strain evidence="2">CCUG 49560</strain>
    </source>
</reference>
<dbReference type="EMBL" id="JBHSFN010000013">
    <property type="protein sequence ID" value="MFC4588717.1"/>
    <property type="molecule type" value="Genomic_DNA"/>
</dbReference>
<organism evidence="1 2">
    <name type="scientific">Sphaerisporangium corydalis</name>
    <dbReference type="NCBI Taxonomy" id="1441875"/>
    <lineage>
        <taxon>Bacteria</taxon>
        <taxon>Bacillati</taxon>
        <taxon>Actinomycetota</taxon>
        <taxon>Actinomycetes</taxon>
        <taxon>Streptosporangiales</taxon>
        <taxon>Streptosporangiaceae</taxon>
        <taxon>Sphaerisporangium</taxon>
    </lineage>
</organism>
<evidence type="ECO:0000313" key="2">
    <source>
        <dbReference type="Proteomes" id="UP001595891"/>
    </source>
</evidence>
<comment type="caution">
    <text evidence="1">The sequence shown here is derived from an EMBL/GenBank/DDBJ whole genome shotgun (WGS) entry which is preliminary data.</text>
</comment>
<dbReference type="Proteomes" id="UP001595891">
    <property type="component" value="Unassembled WGS sequence"/>
</dbReference>
<name>A0ABV9EH31_9ACTN</name>
<protein>
    <submittedName>
        <fullName evidence="1">Uncharacterized protein</fullName>
    </submittedName>
</protein>
<keyword evidence="2" id="KW-1185">Reference proteome</keyword>
<accession>A0ABV9EH31</accession>
<dbReference type="RefSeq" id="WP_262842342.1">
    <property type="nucleotide sequence ID" value="NZ_JANZYP010000010.1"/>
</dbReference>
<proteinExistence type="predicted"/>
<sequence length="44" mass="4769">MSAIAADNRLRAWPGDLDRSIVALRASPLIKRTIAEANESGHQP</sequence>
<evidence type="ECO:0000313" key="1">
    <source>
        <dbReference type="EMBL" id="MFC4588717.1"/>
    </source>
</evidence>